<dbReference type="Proteomes" id="UP000544134">
    <property type="component" value="Unassembled WGS sequence"/>
</dbReference>
<dbReference type="GO" id="GO:0016853">
    <property type="term" value="F:isomerase activity"/>
    <property type="evidence" value="ECO:0007669"/>
    <property type="project" value="InterPro"/>
</dbReference>
<name>A0A848IT01_9BURK</name>
<reference evidence="1 2" key="1">
    <citation type="submission" date="2020-04" db="EMBL/GenBank/DDBJ databases">
        <title>Paraburkholderia sp. RP-4-7 isolated from soil.</title>
        <authorList>
            <person name="Dahal R.H."/>
        </authorList>
    </citation>
    <scope>NUCLEOTIDE SEQUENCE [LARGE SCALE GENOMIC DNA]</scope>
    <source>
        <strain evidence="1 2">RP-4-7</strain>
    </source>
</reference>
<dbReference type="Gene3D" id="2.70.98.10">
    <property type="match status" value="1"/>
</dbReference>
<dbReference type="Pfam" id="PF01263">
    <property type="entry name" value="Aldose_epim"/>
    <property type="match status" value="1"/>
</dbReference>
<dbReference type="CDD" id="cd09021">
    <property type="entry name" value="Aldose_epim_Ec_YphB"/>
    <property type="match status" value="1"/>
</dbReference>
<protein>
    <submittedName>
        <fullName evidence="1">Aldose 1-epimerase</fullName>
    </submittedName>
</protein>
<organism evidence="1 2">
    <name type="scientific">Paraburkholderia polaris</name>
    <dbReference type="NCBI Taxonomy" id="2728848"/>
    <lineage>
        <taxon>Bacteria</taxon>
        <taxon>Pseudomonadati</taxon>
        <taxon>Pseudomonadota</taxon>
        <taxon>Betaproteobacteria</taxon>
        <taxon>Burkholderiales</taxon>
        <taxon>Burkholderiaceae</taxon>
        <taxon>Paraburkholderia</taxon>
    </lineage>
</organism>
<dbReference type="SUPFAM" id="SSF74650">
    <property type="entry name" value="Galactose mutarotase-like"/>
    <property type="match status" value="1"/>
</dbReference>
<dbReference type="EMBL" id="JABBGJ010000082">
    <property type="protein sequence ID" value="NMM04320.1"/>
    <property type="molecule type" value="Genomic_DNA"/>
</dbReference>
<sequence length="353" mass="38610">MLRFPLGLEMTAVDLDPRPILRPATLDPHGVPTASPLRSALPAGTACMTLSNTMLRLDLVPALGGGLTRFDWLGGTNPVPVFRRCETPGPDTNLDQLACYPLLAHSNRIDDGRSHFAALAAGVPKNLSNELPPVHRDGWLPAWQVEHASACYARLTLDRTDDAPYAYRAAQTVVLDRTTLHIRLNIENTGHEPLPFGLGLHPFLPRDARTELVAPASGLWLPGNDRLPVRHVAAPPAWRFGVTYPLPDTLVNHAFSGWGGRTSVTWPTRRLSLSIEADTDYYVLYAPPGEDYFSFEPVDHPIDAVNLPGGGSAHGMTVLAPGESLARRFTFTVERCGVRTSTRARAFNNQEQQ</sequence>
<evidence type="ECO:0000313" key="2">
    <source>
        <dbReference type="Proteomes" id="UP000544134"/>
    </source>
</evidence>
<dbReference type="InterPro" id="IPR014718">
    <property type="entry name" value="GH-type_carb-bd"/>
</dbReference>
<accession>A0A848IT01</accession>
<dbReference type="InterPro" id="IPR008183">
    <property type="entry name" value="Aldose_1/G6P_1-epimerase"/>
</dbReference>
<keyword evidence="2" id="KW-1185">Reference proteome</keyword>
<evidence type="ECO:0000313" key="1">
    <source>
        <dbReference type="EMBL" id="NMM04320.1"/>
    </source>
</evidence>
<dbReference type="InterPro" id="IPR011013">
    <property type="entry name" value="Gal_mutarotase_sf_dom"/>
</dbReference>
<gene>
    <name evidence="1" type="ORF">HHL24_41545</name>
</gene>
<comment type="caution">
    <text evidence="1">The sequence shown here is derived from an EMBL/GenBank/DDBJ whole genome shotgun (WGS) entry which is preliminary data.</text>
</comment>
<proteinExistence type="predicted"/>
<dbReference type="AlphaFoldDB" id="A0A848IT01"/>
<dbReference type="GO" id="GO:0005975">
    <property type="term" value="P:carbohydrate metabolic process"/>
    <property type="evidence" value="ECO:0007669"/>
    <property type="project" value="InterPro"/>
</dbReference>
<dbReference type="GO" id="GO:0030246">
    <property type="term" value="F:carbohydrate binding"/>
    <property type="evidence" value="ECO:0007669"/>
    <property type="project" value="InterPro"/>
</dbReference>